<protein>
    <submittedName>
        <fullName evidence="1">Uncharacterized protein</fullName>
    </submittedName>
</protein>
<name>A0A4P6QB89_9ACTN</name>
<sequence length="97" mass="10909">MITLAIALALVFVYLWYGLARVAPTWAARETARDIKRFPVSSRNLDWIAHQRRVNAGFAIGVGLIWPAHLALRALTTSIARASERAQEHADHRNDHP</sequence>
<organism evidence="1 2">
    <name type="scientific">Streptomonospora litoralis</name>
    <dbReference type="NCBI Taxonomy" id="2498135"/>
    <lineage>
        <taxon>Bacteria</taxon>
        <taxon>Bacillati</taxon>
        <taxon>Actinomycetota</taxon>
        <taxon>Actinomycetes</taxon>
        <taxon>Streptosporangiales</taxon>
        <taxon>Nocardiopsidaceae</taxon>
        <taxon>Streptomonospora</taxon>
    </lineage>
</organism>
<dbReference type="RefSeq" id="WP_131102996.1">
    <property type="nucleotide sequence ID" value="NZ_CP036456.1"/>
</dbReference>
<accession>A0A4P6QB89</accession>
<dbReference type="KEGG" id="strr:EKD16_25470"/>
<geneLocation type="plasmid" evidence="2">
    <name>phim2</name>
</geneLocation>
<dbReference type="Proteomes" id="UP000292235">
    <property type="component" value="Plasmid phiM2"/>
</dbReference>
<proteinExistence type="predicted"/>
<evidence type="ECO:0000313" key="2">
    <source>
        <dbReference type="Proteomes" id="UP000292235"/>
    </source>
</evidence>
<dbReference type="OrthoDB" id="9970117at2"/>
<reference evidence="1 2" key="1">
    <citation type="submission" date="2019-02" db="EMBL/GenBank/DDBJ databases">
        <authorList>
            <person name="Khodamoradi S."/>
            <person name="Hahnke R.L."/>
            <person name="Kaempfer P."/>
            <person name="Schumann P."/>
            <person name="Rohde M."/>
            <person name="Steinert M."/>
            <person name="Luzhetskyy A."/>
            <person name="Wink J."/>
            <person name="Ruckert C."/>
        </authorList>
    </citation>
    <scope>NUCLEOTIDE SEQUENCE [LARGE SCALE GENOMIC DNA]</scope>
    <source>
        <strain evidence="1 2">M2</strain>
        <plasmid evidence="2">phim2</plasmid>
    </source>
</reference>
<evidence type="ECO:0000313" key="1">
    <source>
        <dbReference type="EMBL" id="QBI56834.1"/>
    </source>
</evidence>
<gene>
    <name evidence="1" type="ORF">EKD16_25470</name>
</gene>
<keyword evidence="1" id="KW-0614">Plasmid</keyword>
<keyword evidence="2" id="KW-1185">Reference proteome</keyword>
<dbReference type="AlphaFoldDB" id="A0A4P6QB89"/>
<dbReference type="EMBL" id="CP036456">
    <property type="protein sequence ID" value="QBI56834.1"/>
    <property type="molecule type" value="Genomic_DNA"/>
</dbReference>
<dbReference type="GeneID" id="39493813"/>